<protein>
    <recommendedName>
        <fullName evidence="9">Flagellar L-ring protein</fullName>
    </recommendedName>
    <alternativeName>
        <fullName evidence="9">Basal body L-ring protein</fullName>
    </alternativeName>
</protein>
<evidence type="ECO:0000256" key="10">
    <source>
        <dbReference type="SAM" id="SignalP"/>
    </source>
</evidence>
<keyword evidence="9" id="KW-0449">Lipoprotein</keyword>
<dbReference type="Pfam" id="PF02107">
    <property type="entry name" value="FlgH"/>
    <property type="match status" value="1"/>
</dbReference>
<organism evidence="11 12">
    <name type="scientific">Chitiniphilus shinanonensis</name>
    <dbReference type="NCBI Taxonomy" id="553088"/>
    <lineage>
        <taxon>Bacteria</taxon>
        <taxon>Pseudomonadati</taxon>
        <taxon>Pseudomonadota</taxon>
        <taxon>Betaproteobacteria</taxon>
        <taxon>Neisseriales</taxon>
        <taxon>Chitinibacteraceae</taxon>
        <taxon>Chitiniphilus</taxon>
    </lineage>
</organism>
<keyword evidence="11" id="KW-0969">Cilium</keyword>
<evidence type="ECO:0000256" key="4">
    <source>
        <dbReference type="ARBA" id="ARBA00011439"/>
    </source>
</evidence>
<keyword evidence="11" id="KW-0966">Cell projection</keyword>
<dbReference type="Proteomes" id="UP001156836">
    <property type="component" value="Unassembled WGS sequence"/>
</dbReference>
<evidence type="ECO:0000256" key="9">
    <source>
        <dbReference type="HAMAP-Rule" id="MF_00415"/>
    </source>
</evidence>
<dbReference type="EMBL" id="BSOZ01000016">
    <property type="protein sequence ID" value="GLS04338.1"/>
    <property type="molecule type" value="Genomic_DNA"/>
</dbReference>
<keyword evidence="8 9" id="KW-0998">Cell outer membrane</keyword>
<reference evidence="12" key="1">
    <citation type="journal article" date="2019" name="Int. J. Syst. Evol. Microbiol.">
        <title>The Global Catalogue of Microorganisms (GCM) 10K type strain sequencing project: providing services to taxonomists for standard genome sequencing and annotation.</title>
        <authorList>
            <consortium name="The Broad Institute Genomics Platform"/>
            <consortium name="The Broad Institute Genome Sequencing Center for Infectious Disease"/>
            <person name="Wu L."/>
            <person name="Ma J."/>
        </authorList>
    </citation>
    <scope>NUCLEOTIDE SEQUENCE [LARGE SCALE GENOMIC DNA]</scope>
    <source>
        <strain evidence="12">NBRC 104970</strain>
    </source>
</reference>
<sequence>MKRFVILLAALLLTACALEPRSIVTQPTSARPTEPLLPSQNQGAIFQAANSRMLFEERVARHIGDLLTIAVQENLSATNKSDSSAARNGSIDYSVTGNLPMVPGSIEKFITSPGVTASGTNTFAGKGATTNSNTFTGTIAVTVIEVLPNGNLVVGGDRQIAVNGQVNTLRFTGVVNPLDIQAGNTISSTKVADARIEQVGKGYVADAQTMGWLQRFFLNVLPF</sequence>
<dbReference type="RefSeq" id="WP_018747624.1">
    <property type="nucleotide sequence ID" value="NZ_BAABUF010000011.1"/>
</dbReference>
<dbReference type="PROSITE" id="PS51257">
    <property type="entry name" value="PROKAR_LIPOPROTEIN"/>
    <property type="match status" value="1"/>
</dbReference>
<feature type="signal peptide" evidence="10">
    <location>
        <begin position="1"/>
        <end position="17"/>
    </location>
</feature>
<feature type="chain" id="PRO_5046380350" description="Flagellar L-ring protein" evidence="10">
    <location>
        <begin position="18"/>
        <end position="223"/>
    </location>
</feature>
<comment type="function">
    <text evidence="1 9">Assembles around the rod to form the L-ring and probably protects the motor/basal body from shearing forces during rotation.</text>
</comment>
<evidence type="ECO:0000256" key="3">
    <source>
        <dbReference type="ARBA" id="ARBA00006929"/>
    </source>
</evidence>
<gene>
    <name evidence="9 11" type="primary">flgH</name>
    <name evidence="11" type="ORF">GCM10007860_14850</name>
</gene>
<evidence type="ECO:0000256" key="2">
    <source>
        <dbReference type="ARBA" id="ARBA00004370"/>
    </source>
</evidence>
<accession>A0ABQ6BWQ0</accession>
<comment type="caution">
    <text evidence="11">The sequence shown here is derived from an EMBL/GenBank/DDBJ whole genome shotgun (WGS) entry which is preliminary data.</text>
</comment>
<dbReference type="HAMAP" id="MF_00415">
    <property type="entry name" value="FlgH"/>
    <property type="match status" value="1"/>
</dbReference>
<dbReference type="PANTHER" id="PTHR34933:SF3">
    <property type="entry name" value="FLAGELLAR L-RING PROTEIN"/>
    <property type="match status" value="1"/>
</dbReference>
<evidence type="ECO:0000313" key="11">
    <source>
        <dbReference type="EMBL" id="GLS04338.1"/>
    </source>
</evidence>
<evidence type="ECO:0000256" key="8">
    <source>
        <dbReference type="ARBA" id="ARBA00023237"/>
    </source>
</evidence>
<evidence type="ECO:0000256" key="7">
    <source>
        <dbReference type="ARBA" id="ARBA00023143"/>
    </source>
</evidence>
<dbReference type="InterPro" id="IPR000527">
    <property type="entry name" value="Flag_Lring"/>
</dbReference>
<evidence type="ECO:0000313" key="12">
    <source>
        <dbReference type="Proteomes" id="UP001156836"/>
    </source>
</evidence>
<keyword evidence="6 9" id="KW-0472">Membrane</keyword>
<evidence type="ECO:0000256" key="5">
    <source>
        <dbReference type="ARBA" id="ARBA00022729"/>
    </source>
</evidence>
<name>A0ABQ6BWQ0_9NEIS</name>
<comment type="subcellular location">
    <subcellularLocation>
        <location evidence="9">Cell outer membrane</location>
        <topology evidence="9">Lipid-anchor</topology>
    </subcellularLocation>
    <subcellularLocation>
        <location evidence="9">Bacterial flagellum basal body</location>
    </subcellularLocation>
    <subcellularLocation>
        <location evidence="2">Membrane</location>
    </subcellularLocation>
</comment>
<dbReference type="PANTHER" id="PTHR34933">
    <property type="entry name" value="FLAGELLAR L-RING PROTEIN"/>
    <property type="match status" value="1"/>
</dbReference>
<keyword evidence="5 9" id="KW-0732">Signal</keyword>
<comment type="similarity">
    <text evidence="3 9">Belongs to the FlgH family.</text>
</comment>
<comment type="subunit">
    <text evidence="4 9">The basal body constitutes a major portion of the flagellar organelle and consists of four rings (L,P,S, and M) mounted on a central rod.</text>
</comment>
<keyword evidence="11" id="KW-0282">Flagellum</keyword>
<keyword evidence="7 9" id="KW-0975">Bacterial flagellum</keyword>
<evidence type="ECO:0000256" key="6">
    <source>
        <dbReference type="ARBA" id="ARBA00023136"/>
    </source>
</evidence>
<proteinExistence type="inferred from homology"/>
<keyword evidence="12" id="KW-1185">Reference proteome</keyword>
<evidence type="ECO:0000256" key="1">
    <source>
        <dbReference type="ARBA" id="ARBA00002591"/>
    </source>
</evidence>
<dbReference type="PRINTS" id="PR01008">
    <property type="entry name" value="FLGLRINGFLGH"/>
</dbReference>